<organism evidence="1 2">
    <name type="scientific">Candidatus Mediterraneibacter pullicola</name>
    <dbReference type="NCBI Taxonomy" id="2838682"/>
    <lineage>
        <taxon>Bacteria</taxon>
        <taxon>Bacillati</taxon>
        <taxon>Bacillota</taxon>
        <taxon>Clostridia</taxon>
        <taxon>Lachnospirales</taxon>
        <taxon>Lachnospiraceae</taxon>
        <taxon>Mediterraneibacter</taxon>
    </lineage>
</organism>
<sequence length="206" mass="23757">MKIDTNDILNSILKSLDKVNYIKPDEIPNIDLYMDQVTTFMDEHLTSTKRYAGDKILTKTMINNYSKNNLLPPSVKKKYSKDHVLLLILIYYFKNILSIKDIETLLTPLREKYFSGSENPALSEIYSEVCEIEKSRIEPLKTSVREAYEKSGQAFSDISDGENKDELRLFAFLCSLSFDVYLKKTMIEKIIDELAGESAREGKDKK</sequence>
<dbReference type="PANTHER" id="PTHR40056:SF1">
    <property type="entry name" value="DUF1836 DOMAIN-CONTAINING PROTEIN"/>
    <property type="match status" value="1"/>
</dbReference>
<accession>A0A9D2H9R6</accession>
<comment type="caution">
    <text evidence="1">The sequence shown here is derived from an EMBL/GenBank/DDBJ whole genome shotgun (WGS) entry which is preliminary data.</text>
</comment>
<dbReference type="Pfam" id="PF08876">
    <property type="entry name" value="DUF1836"/>
    <property type="match status" value="1"/>
</dbReference>
<evidence type="ECO:0000313" key="2">
    <source>
        <dbReference type="Proteomes" id="UP000824223"/>
    </source>
</evidence>
<evidence type="ECO:0000313" key="1">
    <source>
        <dbReference type="EMBL" id="HJA07178.1"/>
    </source>
</evidence>
<dbReference type="AlphaFoldDB" id="A0A9D2H9R6"/>
<dbReference type="PANTHER" id="PTHR40056">
    <property type="entry name" value="HYPOTHETICAL CYTOSOLIC PROTEIN"/>
    <property type="match status" value="1"/>
</dbReference>
<dbReference type="Proteomes" id="UP000824223">
    <property type="component" value="Unassembled WGS sequence"/>
</dbReference>
<dbReference type="InterPro" id="IPR014975">
    <property type="entry name" value="DUF1836"/>
</dbReference>
<reference evidence="1" key="2">
    <citation type="submission" date="2021-04" db="EMBL/GenBank/DDBJ databases">
        <authorList>
            <person name="Gilroy R."/>
        </authorList>
    </citation>
    <scope>NUCLEOTIDE SEQUENCE</scope>
    <source>
        <strain evidence="1">ChiSjej2B20-11307</strain>
    </source>
</reference>
<gene>
    <name evidence="1" type="ORF">H9798_08580</name>
</gene>
<dbReference type="EMBL" id="DXAK01000043">
    <property type="protein sequence ID" value="HJA07178.1"/>
    <property type="molecule type" value="Genomic_DNA"/>
</dbReference>
<name>A0A9D2H9R6_9FIRM</name>
<reference evidence="1" key="1">
    <citation type="journal article" date="2021" name="PeerJ">
        <title>Extensive microbial diversity within the chicken gut microbiome revealed by metagenomics and culture.</title>
        <authorList>
            <person name="Gilroy R."/>
            <person name="Ravi A."/>
            <person name="Getino M."/>
            <person name="Pursley I."/>
            <person name="Horton D.L."/>
            <person name="Alikhan N.F."/>
            <person name="Baker D."/>
            <person name="Gharbi K."/>
            <person name="Hall N."/>
            <person name="Watson M."/>
            <person name="Adriaenssens E.M."/>
            <person name="Foster-Nyarko E."/>
            <person name="Jarju S."/>
            <person name="Secka A."/>
            <person name="Antonio M."/>
            <person name="Oren A."/>
            <person name="Chaudhuri R.R."/>
            <person name="La Ragione R."/>
            <person name="Hildebrand F."/>
            <person name="Pallen M.J."/>
        </authorList>
    </citation>
    <scope>NUCLEOTIDE SEQUENCE</scope>
    <source>
        <strain evidence="1">ChiSjej2B20-11307</strain>
    </source>
</reference>
<proteinExistence type="predicted"/>
<protein>
    <submittedName>
        <fullName evidence="1">DUF1836 domain-containing protein</fullName>
    </submittedName>
</protein>